<dbReference type="PANTHER" id="PTHR46489:SF2">
    <property type="entry name" value="START DOMAIN-CONTAINING PROTEIN 1"/>
    <property type="match status" value="1"/>
</dbReference>
<feature type="compositionally biased region" description="Polar residues" evidence="11">
    <location>
        <begin position="93"/>
        <end position="102"/>
    </location>
</feature>
<organism evidence="13 14">
    <name type="scientific">Labeo rohita</name>
    <name type="common">Indian major carp</name>
    <name type="synonym">Cyprinus rohita</name>
    <dbReference type="NCBI Taxonomy" id="84645"/>
    <lineage>
        <taxon>Eukaryota</taxon>
        <taxon>Metazoa</taxon>
        <taxon>Chordata</taxon>
        <taxon>Craniata</taxon>
        <taxon>Vertebrata</taxon>
        <taxon>Euteleostomi</taxon>
        <taxon>Actinopterygii</taxon>
        <taxon>Neopterygii</taxon>
        <taxon>Teleostei</taxon>
        <taxon>Ostariophysi</taxon>
        <taxon>Cypriniformes</taxon>
        <taxon>Cyprinidae</taxon>
        <taxon>Labeoninae</taxon>
        <taxon>Labeonini</taxon>
        <taxon>Labeo</taxon>
    </lineage>
</organism>
<dbReference type="InterPro" id="IPR002913">
    <property type="entry name" value="START_lipid-bd_dom"/>
</dbReference>
<feature type="region of interest" description="Disordered" evidence="11">
    <location>
        <begin position="93"/>
        <end position="116"/>
    </location>
</feature>
<dbReference type="Gene3D" id="3.30.530.20">
    <property type="match status" value="1"/>
</dbReference>
<evidence type="ECO:0000256" key="7">
    <source>
        <dbReference type="ARBA" id="ARBA00023128"/>
    </source>
</evidence>
<evidence type="ECO:0000313" key="13">
    <source>
        <dbReference type="EMBL" id="RXN08946.1"/>
    </source>
</evidence>
<dbReference type="Pfam" id="PF01852">
    <property type="entry name" value="START"/>
    <property type="match status" value="1"/>
</dbReference>
<evidence type="ECO:0000256" key="5">
    <source>
        <dbReference type="ARBA" id="ARBA00023055"/>
    </source>
</evidence>
<feature type="region of interest" description="Disordered" evidence="11">
    <location>
        <begin position="171"/>
        <end position="190"/>
    </location>
</feature>
<dbReference type="GO" id="GO:0032367">
    <property type="term" value="P:intracellular cholesterol transport"/>
    <property type="evidence" value="ECO:0007669"/>
    <property type="project" value="TreeGrafter"/>
</dbReference>
<feature type="compositionally biased region" description="Basic and acidic residues" evidence="11">
    <location>
        <begin position="143"/>
        <end position="157"/>
    </location>
</feature>
<keyword evidence="14" id="KW-1185">Reference proteome</keyword>
<evidence type="ECO:0000313" key="14">
    <source>
        <dbReference type="Proteomes" id="UP000290572"/>
    </source>
</evidence>
<keyword evidence="4" id="KW-0813">Transport</keyword>
<comment type="caution">
    <text evidence="13">The sequence shown here is derived from an EMBL/GenBank/DDBJ whole genome shotgun (WGS) entry which is preliminary data.</text>
</comment>
<dbReference type="GO" id="GO:0005739">
    <property type="term" value="C:mitochondrion"/>
    <property type="evidence" value="ECO:0007669"/>
    <property type="project" value="UniProtKB-SubCell"/>
</dbReference>
<dbReference type="SUPFAM" id="SSF55961">
    <property type="entry name" value="Bet v1-like"/>
    <property type="match status" value="1"/>
</dbReference>
<evidence type="ECO:0000256" key="2">
    <source>
        <dbReference type="ARBA" id="ARBA00004731"/>
    </source>
</evidence>
<comment type="subunit">
    <text evidence="3">May interact with TSPO.</text>
</comment>
<gene>
    <name evidence="13" type="ORF">ROHU_011485</name>
</gene>
<evidence type="ECO:0000256" key="4">
    <source>
        <dbReference type="ARBA" id="ARBA00022448"/>
    </source>
</evidence>
<dbReference type="GO" id="GO:0050810">
    <property type="term" value="P:regulation of steroid biosynthetic process"/>
    <property type="evidence" value="ECO:0007669"/>
    <property type="project" value="TreeGrafter"/>
</dbReference>
<evidence type="ECO:0000256" key="10">
    <source>
        <dbReference type="ARBA" id="ARBA00034049"/>
    </source>
</evidence>
<dbReference type="STRING" id="84645.A0A498LPE0"/>
<feature type="region of interest" description="Disordered" evidence="11">
    <location>
        <begin position="137"/>
        <end position="166"/>
    </location>
</feature>
<feature type="compositionally biased region" description="Basic residues" evidence="11">
    <location>
        <begin position="177"/>
        <end position="190"/>
    </location>
</feature>
<keyword evidence="8" id="KW-0755">Steroidogenesis</keyword>
<accession>A0A498LPE0</accession>
<comment type="pathway">
    <text evidence="2">Steroid metabolism; cholesterol metabolism.</text>
</comment>
<name>A0A498LPE0_LABRO</name>
<dbReference type="UniPathway" id="UPA00296"/>
<dbReference type="GO" id="GO:0015485">
    <property type="term" value="F:cholesterol binding"/>
    <property type="evidence" value="ECO:0007669"/>
    <property type="project" value="InterPro"/>
</dbReference>
<dbReference type="PRINTS" id="PR00978">
    <property type="entry name" value="STARPROTEIN"/>
</dbReference>
<comment type="subcellular location">
    <subcellularLocation>
        <location evidence="1">Mitochondrion</location>
    </subcellularLocation>
</comment>
<reference evidence="13 14" key="1">
    <citation type="submission" date="2018-03" db="EMBL/GenBank/DDBJ databases">
        <title>Draft genome sequence of Rohu Carp (Labeo rohita).</title>
        <authorList>
            <person name="Das P."/>
            <person name="Kushwaha B."/>
            <person name="Joshi C.G."/>
            <person name="Kumar D."/>
            <person name="Nagpure N.S."/>
            <person name="Sahoo L."/>
            <person name="Das S.P."/>
            <person name="Bit A."/>
            <person name="Patnaik S."/>
            <person name="Meher P.K."/>
            <person name="Jayasankar P."/>
            <person name="Koringa P.G."/>
            <person name="Patel N.V."/>
            <person name="Hinsu A.T."/>
            <person name="Kumar R."/>
            <person name="Pandey M."/>
            <person name="Agarwal S."/>
            <person name="Srivastava S."/>
            <person name="Singh M."/>
            <person name="Iquebal M.A."/>
            <person name="Jaiswal S."/>
            <person name="Angadi U.B."/>
            <person name="Kumar N."/>
            <person name="Raza M."/>
            <person name="Shah T.M."/>
            <person name="Rai A."/>
            <person name="Jena J.K."/>
        </authorList>
    </citation>
    <scope>NUCLEOTIDE SEQUENCE [LARGE SCALE GENOMIC DNA]</scope>
    <source>
        <strain evidence="13">DASCIFA01</strain>
        <tissue evidence="13">Testis</tissue>
    </source>
</reference>
<keyword evidence="6" id="KW-0446">Lipid-binding</keyword>
<dbReference type="InterPro" id="IPR029866">
    <property type="entry name" value="StAR"/>
</dbReference>
<dbReference type="GO" id="GO:0120020">
    <property type="term" value="F:cholesterol transfer activity"/>
    <property type="evidence" value="ECO:0007669"/>
    <property type="project" value="InterPro"/>
</dbReference>
<sequence>METSDEQGLRLSPESARQEKALCETPGTSRASTRGSLRFGSLSHHSFFSRHNPHPHRVRHMQGLNGKPVCTVNDDWYGFTPLCPHPLIKSQVSFGGSRSSAFPTPEIGSDRSGPRGALISESWREELKDLATKVSLSAAAETQQDKREKLADEEAPRRKTQYSAQSGRIIPASSWGGKKRSSRTSHKRAQRWQTQSLEGVELKVLELLCQILQTDSLSMVQQWLLLANDREKELVQGLLQQAMADSSSLTQQTSGSELLPLTSEDLPDHVFLNSSVSRKRSSSHPAETFQDEPASRGLLLFAISAGANMLPAVLKLCCGITYPHLRSMAGLQRAALVAFGQEIAHWQSRGQITLPAWSCLRWTEEAESEQRTSVLADEDVFYLRQGEKALNEALKIVESKDGWTLETAENGDVIYSKVLTGSRRVFRLEAELDASPEELQDILFFRVEEMHEWNPSIRRIKVLKHVGRDTMVTHEVSAETAGNLIGQRDFLSVRHSSKSGSRVYLGGAATRLESLPPQPEFVRAEDGPTCIILQPLQDRSDRSRFIWLLNMDVKGWLPQSLVNKALPRAQADFTKHLRRRLAAQKPENNRC</sequence>
<evidence type="ECO:0000259" key="12">
    <source>
        <dbReference type="PROSITE" id="PS50848"/>
    </source>
</evidence>
<keyword evidence="7" id="KW-0496">Mitochondrion</keyword>
<dbReference type="InterPro" id="IPR037394">
    <property type="entry name" value="TBATA-like"/>
</dbReference>
<feature type="region of interest" description="Disordered" evidence="11">
    <location>
        <begin position="1"/>
        <end position="36"/>
    </location>
</feature>
<evidence type="ECO:0000256" key="1">
    <source>
        <dbReference type="ARBA" id="ARBA00004173"/>
    </source>
</evidence>
<dbReference type="InterPro" id="IPR023393">
    <property type="entry name" value="START-like_dom_sf"/>
</dbReference>
<dbReference type="GO" id="GO:0006694">
    <property type="term" value="P:steroid biosynthetic process"/>
    <property type="evidence" value="ECO:0007669"/>
    <property type="project" value="UniProtKB-KW"/>
</dbReference>
<evidence type="ECO:0000256" key="3">
    <source>
        <dbReference type="ARBA" id="ARBA00011279"/>
    </source>
</evidence>
<dbReference type="PROSITE" id="PS50848">
    <property type="entry name" value="START"/>
    <property type="match status" value="1"/>
</dbReference>
<evidence type="ECO:0000256" key="8">
    <source>
        <dbReference type="ARBA" id="ARBA00023250"/>
    </source>
</evidence>
<evidence type="ECO:0000256" key="6">
    <source>
        <dbReference type="ARBA" id="ARBA00023121"/>
    </source>
</evidence>
<dbReference type="InterPro" id="IPR000799">
    <property type="entry name" value="StAR-like"/>
</dbReference>
<evidence type="ECO:0000256" key="11">
    <source>
        <dbReference type="SAM" id="MobiDB-lite"/>
    </source>
</evidence>
<proteinExistence type="predicted"/>
<protein>
    <recommendedName>
        <fullName evidence="9">START domain-containing protein 1</fullName>
    </recommendedName>
</protein>
<dbReference type="AlphaFoldDB" id="A0A498LPE0"/>
<keyword evidence="5" id="KW-0445">Lipid transport</keyword>
<dbReference type="GO" id="GO:0008203">
    <property type="term" value="P:cholesterol metabolic process"/>
    <property type="evidence" value="ECO:0007669"/>
    <property type="project" value="UniProtKB-UniPathway"/>
</dbReference>
<feature type="compositionally biased region" description="Polar residues" evidence="11">
    <location>
        <begin position="26"/>
        <end position="35"/>
    </location>
</feature>
<dbReference type="Proteomes" id="UP000290572">
    <property type="component" value="Unassembled WGS sequence"/>
</dbReference>
<dbReference type="SMART" id="SM00234">
    <property type="entry name" value="START"/>
    <property type="match status" value="1"/>
</dbReference>
<dbReference type="PANTHER" id="PTHR46489">
    <property type="entry name" value="STEROIDOGENIC ACUTE REGULATORY PROTEIN, MITOCHONDRIAL"/>
    <property type="match status" value="1"/>
</dbReference>
<feature type="domain" description="START" evidence="12">
    <location>
        <begin position="399"/>
        <end position="586"/>
    </location>
</feature>
<evidence type="ECO:0000256" key="9">
    <source>
        <dbReference type="ARBA" id="ARBA00032620"/>
    </source>
</evidence>
<comment type="catalytic activity">
    <reaction evidence="10">
        <text>cholesterol(in) = cholesterol(out)</text>
        <dbReference type="Rhea" id="RHEA:39747"/>
        <dbReference type="ChEBI" id="CHEBI:16113"/>
    </reaction>
</comment>
<dbReference type="Pfam" id="PF15256">
    <property type="entry name" value="SPATIAL"/>
    <property type="match status" value="1"/>
</dbReference>
<dbReference type="EMBL" id="QBIY01013297">
    <property type="protein sequence ID" value="RXN08946.1"/>
    <property type="molecule type" value="Genomic_DNA"/>
</dbReference>